<evidence type="ECO:0000313" key="3">
    <source>
        <dbReference type="Proteomes" id="UP001470809"/>
    </source>
</evidence>
<dbReference type="AlphaFoldDB" id="A0AAN0MER7"/>
<evidence type="ECO:0000256" key="1">
    <source>
        <dbReference type="SAM" id="SignalP"/>
    </source>
</evidence>
<keyword evidence="1" id="KW-0732">Signal</keyword>
<reference evidence="3" key="1">
    <citation type="submission" date="2024-04" db="EMBL/GenBank/DDBJ databases">
        <title>Phylogenomic analyses of a clade within the roseobacter group suggest taxonomic reassignments of species of the genera Aestuariivita, Citreicella, Loktanella, Nautella, Pelagibaca, Ruegeria, Thalassobius, Thiobacimonas and Tropicibacter, and the proposal o.</title>
        <authorList>
            <person name="Jeon C.O."/>
        </authorList>
    </citation>
    <scope>NUCLEOTIDE SEQUENCE [LARGE SCALE GENOMIC DNA]</scope>
    <source>
        <strain evidence="3">SS1-5</strain>
    </source>
</reference>
<accession>A0AAN0MER7</accession>
<dbReference type="EMBL" id="CP151767">
    <property type="protein sequence ID" value="WZU68423.1"/>
    <property type="molecule type" value="Genomic_DNA"/>
</dbReference>
<reference evidence="2 3" key="2">
    <citation type="submission" date="2024-08" db="EMBL/GenBank/DDBJ databases">
        <title>Phylogenomic analyses of a clade within the roseobacter group suggest taxonomic reassignments of species of the genera Aestuariivita, Citreicella, Loktanella, Nautella, Pelagibaca, Ruegeria, Thalassobius, Thiobacimonas and Tropicibacter, and the proposal o.</title>
        <authorList>
            <person name="Jeon C.O."/>
        </authorList>
    </citation>
    <scope>NUCLEOTIDE SEQUENCE [LARGE SCALE GENOMIC DNA]</scope>
    <source>
        <strain evidence="2 3">SS1-5</strain>
    </source>
</reference>
<dbReference type="Proteomes" id="UP001470809">
    <property type="component" value="Chromosome"/>
</dbReference>
<evidence type="ECO:0000313" key="2">
    <source>
        <dbReference type="EMBL" id="WZU68423.1"/>
    </source>
</evidence>
<dbReference type="RefSeq" id="WP_342077711.1">
    <property type="nucleotide sequence ID" value="NZ_CP151767.2"/>
</dbReference>
<keyword evidence="3" id="KW-1185">Reference proteome</keyword>
<proteinExistence type="predicted"/>
<gene>
    <name evidence="2" type="ORF">AABB31_05825</name>
</gene>
<feature type="chain" id="PRO_5042958963" evidence="1">
    <location>
        <begin position="22"/>
        <end position="97"/>
    </location>
</feature>
<organism evidence="2 3">
    <name type="scientific">Yoonia rhodophyticola</name>
    <dbReference type="NCBI Taxonomy" id="3137370"/>
    <lineage>
        <taxon>Bacteria</taxon>
        <taxon>Pseudomonadati</taxon>
        <taxon>Pseudomonadota</taxon>
        <taxon>Alphaproteobacteria</taxon>
        <taxon>Rhodobacterales</taxon>
        <taxon>Paracoccaceae</taxon>
        <taxon>Yoonia</taxon>
    </lineage>
</organism>
<protein>
    <submittedName>
        <fullName evidence="2">Uncharacterized protein</fullName>
    </submittedName>
</protein>
<feature type="signal peptide" evidence="1">
    <location>
        <begin position="1"/>
        <end position="21"/>
    </location>
</feature>
<dbReference type="KEGG" id="yrh:AABB31_05825"/>
<name>A0AAN0MER7_9RHOB</name>
<sequence>MSIIRNLSALLFLALPTLGHAQISDLSCDDSVRMTQRLVEVLGATRQSSGLRDPETILEIWVLPRNSEWLILQSYANGTSCIVAMGEHWETAVIGPA</sequence>